<evidence type="ECO:0000313" key="1">
    <source>
        <dbReference type="EMBL" id="SVE45876.1"/>
    </source>
</evidence>
<dbReference type="AlphaFoldDB" id="A0A383DMZ5"/>
<accession>A0A383DMZ5</accession>
<dbReference type="EMBL" id="UINC01218727">
    <property type="protein sequence ID" value="SVE45876.1"/>
    <property type="molecule type" value="Genomic_DNA"/>
</dbReference>
<organism evidence="1">
    <name type="scientific">marine metagenome</name>
    <dbReference type="NCBI Taxonomy" id="408172"/>
    <lineage>
        <taxon>unclassified sequences</taxon>
        <taxon>metagenomes</taxon>
        <taxon>ecological metagenomes</taxon>
    </lineage>
</organism>
<reference evidence="1" key="1">
    <citation type="submission" date="2018-05" db="EMBL/GenBank/DDBJ databases">
        <authorList>
            <person name="Lanie J.A."/>
            <person name="Ng W.-L."/>
            <person name="Kazmierczak K.M."/>
            <person name="Andrzejewski T.M."/>
            <person name="Davidsen T.M."/>
            <person name="Wayne K.J."/>
            <person name="Tettelin H."/>
            <person name="Glass J.I."/>
            <person name="Rusch D."/>
            <person name="Podicherti R."/>
            <person name="Tsui H.-C.T."/>
            <person name="Winkler M.E."/>
        </authorList>
    </citation>
    <scope>NUCLEOTIDE SEQUENCE</scope>
</reference>
<gene>
    <name evidence="1" type="ORF">METZ01_LOCUS498730</name>
</gene>
<proteinExistence type="predicted"/>
<name>A0A383DMZ5_9ZZZZ</name>
<sequence>MKLGPVIRERASGHTGRYFAPSIRSAAFSAIITAGA</sequence>
<feature type="non-terminal residue" evidence="1">
    <location>
        <position position="36"/>
    </location>
</feature>
<protein>
    <submittedName>
        <fullName evidence="1">Uncharacterized protein</fullName>
    </submittedName>
</protein>